<proteinExistence type="predicted"/>
<evidence type="ECO:0000313" key="3">
    <source>
        <dbReference type="EMBL" id="ORY72947.1"/>
    </source>
</evidence>
<sequence>MVSISLSNEMGSVVTENSPTPVEASPARRQNTRDKKTTSAPEKPATSKPKPNAVPEANLEDEGQQIHKIEEFLDANQEQEREYCKELEEKIEKLMTVNHIQQHEIERLGKLAWETLKNAQVTASKPFPLHIDTKDAMLKTYYQPIPSILTRSAMEDVVMTYAYPAKCKRDFPMFNGEIGNVESFIYRLKRRDNISHSSVKNVGTRPSNKSNYFKDSRTSSNNSTPKPALLMQDGSE</sequence>
<evidence type="ECO:0000313" key="4">
    <source>
        <dbReference type="Proteomes" id="UP000193920"/>
    </source>
</evidence>
<keyword evidence="4" id="KW-1185">Reference proteome</keyword>
<dbReference type="Proteomes" id="UP000193920">
    <property type="component" value="Unassembled WGS sequence"/>
</dbReference>
<feature type="compositionally biased region" description="Polar residues" evidence="2">
    <location>
        <begin position="1"/>
        <end position="20"/>
    </location>
</feature>
<feature type="region of interest" description="Disordered" evidence="2">
    <location>
        <begin position="1"/>
        <end position="63"/>
    </location>
</feature>
<evidence type="ECO:0000256" key="1">
    <source>
        <dbReference type="SAM" id="Coils"/>
    </source>
</evidence>
<feature type="region of interest" description="Disordered" evidence="2">
    <location>
        <begin position="197"/>
        <end position="236"/>
    </location>
</feature>
<name>A0A1Y2EN26_9FUNG</name>
<feature type="coiled-coil region" evidence="1">
    <location>
        <begin position="77"/>
        <end position="104"/>
    </location>
</feature>
<dbReference type="AlphaFoldDB" id="A0A1Y2EN26"/>
<evidence type="ECO:0000256" key="2">
    <source>
        <dbReference type="SAM" id="MobiDB-lite"/>
    </source>
</evidence>
<feature type="compositionally biased region" description="Polar residues" evidence="2">
    <location>
        <begin position="197"/>
        <end position="211"/>
    </location>
</feature>
<reference evidence="3 4" key="1">
    <citation type="submission" date="2016-08" db="EMBL/GenBank/DDBJ databases">
        <title>A Parts List for Fungal Cellulosomes Revealed by Comparative Genomics.</title>
        <authorList>
            <consortium name="DOE Joint Genome Institute"/>
            <person name="Haitjema C.H."/>
            <person name="Gilmore S.P."/>
            <person name="Henske J.K."/>
            <person name="Solomon K.V."/>
            <person name="De Groot R."/>
            <person name="Kuo A."/>
            <person name="Mondo S.J."/>
            <person name="Salamov A.A."/>
            <person name="Labutti K."/>
            <person name="Zhao Z."/>
            <person name="Chiniquy J."/>
            <person name="Barry K."/>
            <person name="Brewer H.M."/>
            <person name="Purvine S.O."/>
            <person name="Wright A.T."/>
            <person name="Boxma B."/>
            <person name="Van Alen T."/>
            <person name="Hackstein J.H."/>
            <person name="Baker S.E."/>
            <person name="Grigoriev I.V."/>
            <person name="O'Malley M.A."/>
        </authorList>
    </citation>
    <scope>NUCLEOTIDE SEQUENCE [LARGE SCALE GENOMIC DNA]</scope>
    <source>
        <strain evidence="3 4">G1</strain>
    </source>
</reference>
<accession>A0A1Y2EN26</accession>
<organism evidence="3 4">
    <name type="scientific">Neocallimastix californiae</name>
    <dbReference type="NCBI Taxonomy" id="1754190"/>
    <lineage>
        <taxon>Eukaryota</taxon>
        <taxon>Fungi</taxon>
        <taxon>Fungi incertae sedis</taxon>
        <taxon>Chytridiomycota</taxon>
        <taxon>Chytridiomycota incertae sedis</taxon>
        <taxon>Neocallimastigomycetes</taxon>
        <taxon>Neocallimastigales</taxon>
        <taxon>Neocallimastigaceae</taxon>
        <taxon>Neocallimastix</taxon>
    </lineage>
</organism>
<dbReference type="EMBL" id="MCOG01000036">
    <property type="protein sequence ID" value="ORY72947.1"/>
    <property type="molecule type" value="Genomic_DNA"/>
</dbReference>
<protein>
    <submittedName>
        <fullName evidence="3">Uncharacterized protein</fullName>
    </submittedName>
</protein>
<keyword evidence="1" id="KW-0175">Coiled coil</keyword>
<comment type="caution">
    <text evidence="3">The sequence shown here is derived from an EMBL/GenBank/DDBJ whole genome shotgun (WGS) entry which is preliminary data.</text>
</comment>
<gene>
    <name evidence="3" type="ORF">LY90DRAFT_503332</name>
</gene>